<keyword evidence="3" id="KW-0378">Hydrolase</keyword>
<dbReference type="PANTHER" id="PTHR30015">
    <property type="entry name" value="MRR RESTRICTION SYSTEM PROTEIN"/>
    <property type="match status" value="1"/>
</dbReference>
<dbReference type="EMBL" id="JAGSOG010000021">
    <property type="protein sequence ID" value="MBR7833058.1"/>
    <property type="molecule type" value="Genomic_DNA"/>
</dbReference>
<dbReference type="InterPro" id="IPR007560">
    <property type="entry name" value="Restrct_endonuc_IV_Mrr"/>
</dbReference>
<feature type="transmembrane region" description="Helical" evidence="1">
    <location>
        <begin position="12"/>
        <end position="38"/>
    </location>
</feature>
<dbReference type="InterPro" id="IPR011856">
    <property type="entry name" value="tRNA_endonuc-like_dom_sf"/>
</dbReference>
<feature type="domain" description="Restriction endonuclease type IV Mrr" evidence="2">
    <location>
        <begin position="99"/>
        <end position="211"/>
    </location>
</feature>
<dbReference type="SUPFAM" id="SSF52980">
    <property type="entry name" value="Restriction endonuclease-like"/>
    <property type="match status" value="1"/>
</dbReference>
<dbReference type="GO" id="GO:0009307">
    <property type="term" value="P:DNA restriction-modification system"/>
    <property type="evidence" value="ECO:0007669"/>
    <property type="project" value="InterPro"/>
</dbReference>
<gene>
    <name evidence="3" type="ORF">KDL01_07275</name>
</gene>
<dbReference type="GO" id="GO:0015666">
    <property type="term" value="F:restriction endodeoxyribonuclease activity"/>
    <property type="evidence" value="ECO:0007669"/>
    <property type="project" value="TreeGrafter"/>
</dbReference>
<dbReference type="Proteomes" id="UP000675781">
    <property type="component" value="Unassembled WGS sequence"/>
</dbReference>
<keyword evidence="3" id="KW-0255">Endonuclease</keyword>
<comment type="caution">
    <text evidence="3">The sequence shown here is derived from an EMBL/GenBank/DDBJ whole genome shotgun (WGS) entry which is preliminary data.</text>
</comment>
<reference evidence="3" key="1">
    <citation type="submission" date="2021-04" db="EMBL/GenBank/DDBJ databases">
        <title>Genome based classification of Actinospica acidithermotolerans sp. nov., an actinobacterium isolated from an Indonesian hot spring.</title>
        <authorList>
            <person name="Kusuma A.B."/>
            <person name="Putra K.E."/>
            <person name="Nafisah S."/>
            <person name="Loh J."/>
            <person name="Nouioui I."/>
            <person name="Goodfellow M."/>
        </authorList>
    </citation>
    <scope>NUCLEOTIDE SEQUENCE</scope>
    <source>
        <strain evidence="3">CSCA 57</strain>
    </source>
</reference>
<dbReference type="GO" id="GO:0003677">
    <property type="term" value="F:DNA binding"/>
    <property type="evidence" value="ECO:0007669"/>
    <property type="project" value="InterPro"/>
</dbReference>
<evidence type="ECO:0000256" key="1">
    <source>
        <dbReference type="SAM" id="Phobius"/>
    </source>
</evidence>
<evidence type="ECO:0000313" key="4">
    <source>
        <dbReference type="Proteomes" id="UP000675781"/>
    </source>
</evidence>
<keyword evidence="1" id="KW-1133">Transmembrane helix</keyword>
<keyword evidence="3" id="KW-0540">Nuclease</keyword>
<sequence>MSRRRRSDLEIVFGVLAAIVTAIVREPALLLLPCLLVTWGGLAAIGHDPVGGTLVVLASLGVAVALGSWRLRHYQQVRADQAAAAQLYAVRATEIASYQAMNATQFEQALGYLCARDGCTTVQVVGRSGDLGADVVAVTPDGLRLVIQAKRYRPGNRVSGPDLQRFGGTCFTIHGAGIAVVVTTSDFTSQARAYAQRAGIRLFDEHALAAWASRTGPAPWM</sequence>
<organism evidence="3 4">
    <name type="scientific">Actinospica durhamensis</name>
    <dbReference type="NCBI Taxonomy" id="1508375"/>
    <lineage>
        <taxon>Bacteria</taxon>
        <taxon>Bacillati</taxon>
        <taxon>Actinomycetota</taxon>
        <taxon>Actinomycetes</taxon>
        <taxon>Catenulisporales</taxon>
        <taxon>Actinospicaceae</taxon>
        <taxon>Actinospica</taxon>
    </lineage>
</organism>
<dbReference type="RefSeq" id="WP_212527578.1">
    <property type="nucleotide sequence ID" value="NZ_JAGSOG010000021.1"/>
</dbReference>
<dbReference type="InterPro" id="IPR011335">
    <property type="entry name" value="Restrct_endonuc-II-like"/>
</dbReference>
<proteinExistence type="predicted"/>
<dbReference type="AlphaFoldDB" id="A0A941EMF2"/>
<keyword evidence="4" id="KW-1185">Reference proteome</keyword>
<dbReference type="Pfam" id="PF04471">
    <property type="entry name" value="Mrr_cat"/>
    <property type="match status" value="1"/>
</dbReference>
<keyword evidence="1" id="KW-0812">Transmembrane</keyword>
<evidence type="ECO:0000313" key="3">
    <source>
        <dbReference type="EMBL" id="MBR7833058.1"/>
    </source>
</evidence>
<protein>
    <submittedName>
        <fullName evidence="3">Restriction endonuclease</fullName>
    </submittedName>
</protein>
<accession>A0A941EMF2</accession>
<dbReference type="Gene3D" id="3.40.1350.10">
    <property type="match status" value="1"/>
</dbReference>
<name>A0A941EMF2_9ACTN</name>
<evidence type="ECO:0000259" key="2">
    <source>
        <dbReference type="Pfam" id="PF04471"/>
    </source>
</evidence>
<feature type="transmembrane region" description="Helical" evidence="1">
    <location>
        <begin position="50"/>
        <end position="69"/>
    </location>
</feature>
<keyword evidence="1" id="KW-0472">Membrane</keyword>
<dbReference type="PANTHER" id="PTHR30015:SF6">
    <property type="entry name" value="SLL1429 PROTEIN"/>
    <property type="match status" value="1"/>
</dbReference>
<dbReference type="InterPro" id="IPR052906">
    <property type="entry name" value="Type_IV_Methyl-Rstrct_Enzyme"/>
</dbReference>